<keyword evidence="4" id="KW-1185">Reference proteome</keyword>
<organism evidence="3 4">
    <name type="scientific">Penaeus vannamei</name>
    <name type="common">Whiteleg shrimp</name>
    <name type="synonym">Litopenaeus vannamei</name>
    <dbReference type="NCBI Taxonomy" id="6689"/>
    <lineage>
        <taxon>Eukaryota</taxon>
        <taxon>Metazoa</taxon>
        <taxon>Ecdysozoa</taxon>
        <taxon>Arthropoda</taxon>
        <taxon>Crustacea</taxon>
        <taxon>Multicrustacea</taxon>
        <taxon>Malacostraca</taxon>
        <taxon>Eumalacostraca</taxon>
        <taxon>Eucarida</taxon>
        <taxon>Decapoda</taxon>
        <taxon>Dendrobranchiata</taxon>
        <taxon>Penaeoidea</taxon>
        <taxon>Penaeidae</taxon>
        <taxon>Penaeus</taxon>
    </lineage>
</organism>
<keyword evidence="3" id="KW-0418">Kinase</keyword>
<dbReference type="EMBL" id="QCYY01003681">
    <property type="protein sequence ID" value="ROT62431.1"/>
    <property type="molecule type" value="Genomic_DNA"/>
</dbReference>
<feature type="compositionally biased region" description="Basic and acidic residues" evidence="1">
    <location>
        <begin position="210"/>
        <end position="223"/>
    </location>
</feature>
<dbReference type="Proteomes" id="UP000283509">
    <property type="component" value="Unassembled WGS sequence"/>
</dbReference>
<dbReference type="SMART" id="SM00248">
    <property type="entry name" value="ANK"/>
    <property type="match status" value="2"/>
</dbReference>
<keyword evidence="3" id="KW-0808">Transferase</keyword>
<gene>
    <name evidence="3" type="ORF">C7M84_019717</name>
</gene>
<feature type="region of interest" description="Disordered" evidence="1">
    <location>
        <begin position="707"/>
        <end position="757"/>
    </location>
</feature>
<dbReference type="GO" id="GO:0004674">
    <property type="term" value="F:protein serine/threonine kinase activity"/>
    <property type="evidence" value="ECO:0007669"/>
    <property type="project" value="UniProtKB-KW"/>
</dbReference>
<reference evidence="3 4" key="1">
    <citation type="submission" date="2018-04" db="EMBL/GenBank/DDBJ databases">
        <authorList>
            <person name="Zhang X."/>
            <person name="Yuan J."/>
            <person name="Li F."/>
            <person name="Xiang J."/>
        </authorList>
    </citation>
    <scope>NUCLEOTIDE SEQUENCE [LARGE SCALE GENOMIC DNA]</scope>
    <source>
        <tissue evidence="3">Muscle</tissue>
    </source>
</reference>
<reference evidence="3 4" key="2">
    <citation type="submission" date="2019-01" db="EMBL/GenBank/DDBJ databases">
        <title>The decoding of complex shrimp genome reveals the adaptation for benthos swimmer, frequently molting mechanism and breeding impact on genome.</title>
        <authorList>
            <person name="Sun Y."/>
            <person name="Gao Y."/>
            <person name="Yu Y."/>
        </authorList>
    </citation>
    <scope>NUCLEOTIDE SEQUENCE [LARGE SCALE GENOMIC DNA]</scope>
    <source>
        <tissue evidence="3">Muscle</tissue>
    </source>
</reference>
<feature type="compositionally biased region" description="Polar residues" evidence="1">
    <location>
        <begin position="665"/>
        <end position="682"/>
    </location>
</feature>
<evidence type="ECO:0000313" key="3">
    <source>
        <dbReference type="EMBL" id="ROT62431.1"/>
    </source>
</evidence>
<feature type="region of interest" description="Disordered" evidence="1">
    <location>
        <begin position="196"/>
        <end position="270"/>
    </location>
</feature>
<evidence type="ECO:0000313" key="4">
    <source>
        <dbReference type="Proteomes" id="UP000283509"/>
    </source>
</evidence>
<dbReference type="AlphaFoldDB" id="A0A423SE08"/>
<feature type="compositionally biased region" description="Low complexity" evidence="1">
    <location>
        <begin position="731"/>
        <end position="747"/>
    </location>
</feature>
<keyword evidence="3" id="KW-0723">Serine/threonine-protein kinase</keyword>
<feature type="compositionally biased region" description="Low complexity" evidence="1">
    <location>
        <begin position="707"/>
        <end position="717"/>
    </location>
</feature>
<protein>
    <submittedName>
        <fullName evidence="3">Putative serine/threonine protein kinase ripk4</fullName>
    </submittedName>
</protein>
<evidence type="ECO:0000256" key="1">
    <source>
        <dbReference type="SAM" id="MobiDB-lite"/>
    </source>
</evidence>
<feature type="region of interest" description="Disordered" evidence="1">
    <location>
        <begin position="657"/>
        <end position="688"/>
    </location>
</feature>
<name>A0A423SE08_PENVA</name>
<keyword evidence="2" id="KW-0472">Membrane</keyword>
<evidence type="ECO:0000256" key="2">
    <source>
        <dbReference type="SAM" id="Phobius"/>
    </source>
</evidence>
<keyword evidence="2" id="KW-1133">Transmembrane helix</keyword>
<proteinExistence type="predicted"/>
<dbReference type="Pfam" id="PF00023">
    <property type="entry name" value="Ank"/>
    <property type="match status" value="1"/>
</dbReference>
<feature type="region of interest" description="Disordered" evidence="1">
    <location>
        <begin position="345"/>
        <end position="383"/>
    </location>
</feature>
<comment type="caution">
    <text evidence="3">The sequence shown here is derived from an EMBL/GenBank/DDBJ whole genome shotgun (WGS) entry which is preliminary data.</text>
</comment>
<accession>A0A423SE08</accession>
<dbReference type="OrthoDB" id="823504at2759"/>
<dbReference type="InterPro" id="IPR002110">
    <property type="entry name" value="Ankyrin_rpt"/>
</dbReference>
<feature type="compositionally biased region" description="Basic and acidic residues" evidence="1">
    <location>
        <begin position="465"/>
        <end position="494"/>
    </location>
</feature>
<keyword evidence="2" id="KW-0812">Transmembrane</keyword>
<feature type="compositionally biased region" description="Gly residues" evidence="1">
    <location>
        <begin position="374"/>
        <end position="383"/>
    </location>
</feature>
<feature type="transmembrane region" description="Helical" evidence="2">
    <location>
        <begin position="593"/>
        <end position="618"/>
    </location>
</feature>
<sequence>MTIDLHGSILDKSSCDTGSRCVSQDVEILLRKSQTLIDRYDHRSEASSDENAIPGVFTNALHLAVDYSAADVVRLLLRYGVEPNRGACVLSVDAGASRPLHQLALAALLPQGFPEGVAKGVPEGVPEGLSQGVAQRLPEGLPPRLAALLAPLWLPQVLLFAPVVAPGRMRPGGLPRPVAQGRLAAALRPAARALLRPRGQEQEGEPVAGRPREQEHHQGRLQEGRPPGAREGQGREDEGDEEGRVDEARVVGAGRHGQRRRHQGQAGLQEEALVRGQVERGHLPAPEVVLARQPAASAAVDARVGVVAGGAAAGHLDGEQHDAAGGAPRRARPLRAALLHLLGHPPVHVGRQPGPRGLAGRPGQGPRQRSSGGAALGRGGGSHPAGARLLVLNPDVPRDRLITYTSAEGARLTFADLYTRDYLYTLPVLFLAAARGNSAITYLLLKYGASPASRTPWATPAAHRRLPDERRLGERARPAGVRRPDFAAEQRREQGAGPAADARQVRIGRGGGVTDRGGGVQVEGERWGGDCKSVRREGGGFTGQRRGGFLQRTRSLLLFLSLLPFFPSSSFFFPFPSLSPSLSFLLSFLKPSFFPLFLPFSLLSFSFPLFLFLPLFLFPLSLLISFSFPPPSSPLLPSLPRLQEQLVLDCFATFEPPARPEPDPVTSSNRDLAQGPTRQPSNLLKRLQGVANRDKVVGTIGSSLKGAWRAGGRATSAARRRRTPAPPPPRQATSSPPAASGAAAGRGPARDTTSGARCVSGTCSARVRGVFVTPFPSSASREGSLTHRCISELTWEIHLGSRRRIRQLHEEGMDSETAGKTTVVEAERSISLLKRLSSNPECLGFIVKNLFAVASNVIDFYERCTENQLHTCFNSLLHNLLKRANEVK</sequence>
<dbReference type="STRING" id="6689.A0A423SE08"/>
<feature type="region of interest" description="Disordered" evidence="1">
    <location>
        <begin position="454"/>
        <end position="503"/>
    </location>
</feature>